<keyword evidence="1" id="KW-0694">RNA-binding</keyword>
<gene>
    <name evidence="5" type="ORF">pdam_00001315</name>
</gene>
<dbReference type="EMBL" id="RCHS01003423">
    <property type="protein sequence ID" value="RMX41984.1"/>
    <property type="molecule type" value="Genomic_DNA"/>
</dbReference>
<sequence>MAGWPPNVGLNPIPALGNLLGNPQQFSHQLQGLQMVQAQLQQHSNQQQYVHANAEDRRHISDTYNERDKSRFDNYDNRSFRKRYHDQNIDKREYLSEDRGRIGGLIDHEILPDFLLSKRDFLRQDASIGKAEVSRRGYDVSKPNLQPELFKLRTEDHDLFQHSRGPIRLNPNEMKYGRRDEFSVPLNAVLHPNCYLVPPEDDLDVLPLNDKEPGCRSIFIRSLPGMADEFIIREIFGVFGPIENLSLKTMKNNTNVRHCHLTFSQLGDVDMAVKLNGYLLVIGDGNDTKTKVSRIRINYFKVTRDEIDVKTTSTVTEHQQKPYQHVGEDDPDLIYSRTKAFQLLDLIRHDKSVVNSLEMMTHWLVKGECNRSTVNVFHTMLSTVNGLVKRLINKRKEHEQQVENQKREAAERTNEIKQQCDAVWKVFDAATKQKAWDQFTKGQRKTISQWFAVIRNEIKSAQEAEIQNREEVGMDLDDEASNLGGLIEQPALQVAQEQRQEEDESLAPAAAKKLCSDASGVESDADSIDALKIENAKLRTQVESLKAIAEQNTNLMWSMQSYQYQVDMTRQQYDKRLKEKDYEILCLQKALEHIKQNIKQGDLISGELVATGDPLKDLEVVVELSSGSHAAINGVETNYCDTHGEGKRERMEDDRTSKIDKIAEASIRDKLDDTVTEVATLSNKGVKELDVTEDKVEDNVKEGEIVCIGEANFSNQENPEEEGERLGVGETLVVVKEEHVDGEVLVNKEDLLRESGRVVVRGETSHEGEEPGNASVNVEKKVGGQKAIGAKNETQEEDNEEEGSGRFVQIDDEQFEVIDDMGEDSDDDYKEIDTQGCLSGNDEQVNEQFEDEDACKEATVDSSLNEREKEVNEQVPTDLTAYQQSYMSYYQAWASSRLASYSPMYFGPSVVRLSGKELVLVVIISSYLQLCPAGATSGEIRDYLSRQFHEKIKVVVERLLSSLPILFKAGESGGNSKWKFCGFDLAQSKTEKNLVH</sequence>
<dbReference type="GO" id="GO:0016491">
    <property type="term" value="F:oxidoreductase activity"/>
    <property type="evidence" value="ECO:0007669"/>
    <property type="project" value="InterPro"/>
</dbReference>
<protein>
    <recommendedName>
        <fullName evidence="4">RRM domain-containing protein</fullName>
    </recommendedName>
</protein>
<dbReference type="InterPro" id="IPR035979">
    <property type="entry name" value="RBD_domain_sf"/>
</dbReference>
<dbReference type="Proteomes" id="UP000275408">
    <property type="component" value="Unassembled WGS sequence"/>
</dbReference>
<feature type="domain" description="RRM" evidence="4">
    <location>
        <begin position="216"/>
        <end position="295"/>
    </location>
</feature>
<evidence type="ECO:0000313" key="5">
    <source>
        <dbReference type="EMBL" id="RMX41984.1"/>
    </source>
</evidence>
<dbReference type="OrthoDB" id="10039782at2759"/>
<feature type="compositionally biased region" description="Basic and acidic residues" evidence="3">
    <location>
        <begin position="53"/>
        <end position="71"/>
    </location>
</feature>
<dbReference type="InterPro" id="IPR038876">
    <property type="entry name" value="ENOX"/>
</dbReference>
<feature type="region of interest" description="Disordered" evidence="3">
    <location>
        <begin position="762"/>
        <end position="808"/>
    </location>
</feature>
<evidence type="ECO:0000313" key="6">
    <source>
        <dbReference type="Proteomes" id="UP000275408"/>
    </source>
</evidence>
<dbReference type="InterPro" id="IPR000504">
    <property type="entry name" value="RRM_dom"/>
</dbReference>
<evidence type="ECO:0000256" key="2">
    <source>
        <dbReference type="SAM" id="Coils"/>
    </source>
</evidence>
<evidence type="ECO:0000259" key="4">
    <source>
        <dbReference type="PROSITE" id="PS50102"/>
    </source>
</evidence>
<keyword evidence="2" id="KW-0175">Coiled coil</keyword>
<dbReference type="AlphaFoldDB" id="A0A3M6TL65"/>
<dbReference type="PANTHER" id="PTHR16001:SF4">
    <property type="entry name" value="ECTO-NOX DISULFIDE-THIOL EXCHANGER 1-LIKE PROTEIN"/>
    <property type="match status" value="1"/>
</dbReference>
<name>A0A3M6TL65_POCDA</name>
<evidence type="ECO:0000256" key="1">
    <source>
        <dbReference type="PROSITE-ProRule" id="PRU00176"/>
    </source>
</evidence>
<keyword evidence="6" id="KW-1185">Reference proteome</keyword>
<dbReference type="Gene3D" id="3.30.70.330">
    <property type="match status" value="1"/>
</dbReference>
<dbReference type="GO" id="GO:0003723">
    <property type="term" value="F:RNA binding"/>
    <property type="evidence" value="ECO:0007669"/>
    <property type="project" value="UniProtKB-UniRule"/>
</dbReference>
<dbReference type="SUPFAM" id="SSF54928">
    <property type="entry name" value="RNA-binding domain, RBD"/>
    <property type="match status" value="1"/>
</dbReference>
<dbReference type="GO" id="GO:0009897">
    <property type="term" value="C:external side of plasma membrane"/>
    <property type="evidence" value="ECO:0007669"/>
    <property type="project" value="InterPro"/>
</dbReference>
<dbReference type="GO" id="GO:0007624">
    <property type="term" value="P:ultradian rhythm"/>
    <property type="evidence" value="ECO:0007669"/>
    <property type="project" value="InterPro"/>
</dbReference>
<dbReference type="InterPro" id="IPR012677">
    <property type="entry name" value="Nucleotide-bd_a/b_plait_sf"/>
</dbReference>
<feature type="coiled-coil region" evidence="2">
    <location>
        <begin position="381"/>
        <end position="419"/>
    </location>
</feature>
<feature type="region of interest" description="Disordered" evidence="3">
    <location>
        <begin position="51"/>
        <end position="71"/>
    </location>
</feature>
<accession>A0A3M6TL65</accession>
<dbReference type="PROSITE" id="PS50102">
    <property type="entry name" value="RRM"/>
    <property type="match status" value="1"/>
</dbReference>
<evidence type="ECO:0000256" key="3">
    <source>
        <dbReference type="SAM" id="MobiDB-lite"/>
    </source>
</evidence>
<comment type="caution">
    <text evidence="5">The sequence shown here is derived from an EMBL/GenBank/DDBJ whole genome shotgun (WGS) entry which is preliminary data.</text>
</comment>
<reference evidence="5 6" key="1">
    <citation type="journal article" date="2018" name="Sci. Rep.">
        <title>Comparative analysis of the Pocillopora damicornis genome highlights role of immune system in coral evolution.</title>
        <authorList>
            <person name="Cunning R."/>
            <person name="Bay R.A."/>
            <person name="Gillette P."/>
            <person name="Baker A.C."/>
            <person name="Traylor-Knowles N."/>
        </authorList>
    </citation>
    <scope>NUCLEOTIDE SEQUENCE [LARGE SCALE GENOMIC DNA]</scope>
    <source>
        <strain evidence="5">RSMAS</strain>
        <tissue evidence="5">Whole animal</tissue>
    </source>
</reference>
<dbReference type="PANTHER" id="PTHR16001">
    <property type="entry name" value="ECTO-NOX DISULFIDE-THIOL EXCHANGER"/>
    <property type="match status" value="1"/>
</dbReference>
<organism evidence="5 6">
    <name type="scientific">Pocillopora damicornis</name>
    <name type="common">Cauliflower coral</name>
    <name type="synonym">Millepora damicornis</name>
    <dbReference type="NCBI Taxonomy" id="46731"/>
    <lineage>
        <taxon>Eukaryota</taxon>
        <taxon>Metazoa</taxon>
        <taxon>Cnidaria</taxon>
        <taxon>Anthozoa</taxon>
        <taxon>Hexacorallia</taxon>
        <taxon>Scleractinia</taxon>
        <taxon>Astrocoeniina</taxon>
        <taxon>Pocilloporidae</taxon>
        <taxon>Pocillopora</taxon>
    </lineage>
</organism>
<proteinExistence type="predicted"/>